<dbReference type="Gramene" id="KCW55216">
    <property type="protein sequence ID" value="KCW55216"/>
    <property type="gene ID" value="EUGRSUZ_I01152"/>
</dbReference>
<dbReference type="EMBL" id="KK198761">
    <property type="protein sequence ID" value="KCW55216.1"/>
    <property type="molecule type" value="Genomic_DNA"/>
</dbReference>
<evidence type="ECO:0000313" key="1">
    <source>
        <dbReference type="EMBL" id="KCW55216.1"/>
    </source>
</evidence>
<reference evidence="1" key="1">
    <citation type="submission" date="2013-07" db="EMBL/GenBank/DDBJ databases">
        <title>The genome of Eucalyptus grandis.</title>
        <authorList>
            <person name="Schmutz J."/>
            <person name="Hayes R."/>
            <person name="Myburg A."/>
            <person name="Tuskan G."/>
            <person name="Grattapaglia D."/>
            <person name="Rokhsar D.S."/>
        </authorList>
    </citation>
    <scope>NUCLEOTIDE SEQUENCE</scope>
    <source>
        <tissue evidence="1">Leaf extractions</tissue>
    </source>
</reference>
<sequence length="68" mass="8199">MQIDHFYRMKEIIQFYQKKKEEIIQYFLFHARDVPTYKKGITGQTCSRKEHIMKQGKVHPSGRLKLGN</sequence>
<dbReference type="AlphaFoldDB" id="A0A059AND5"/>
<proteinExistence type="predicted"/>
<name>A0A059AND5_EUCGR</name>
<gene>
    <name evidence="1" type="ORF">EUGRSUZ_I01152</name>
</gene>
<accession>A0A059AND5</accession>
<organism evidence="1">
    <name type="scientific">Eucalyptus grandis</name>
    <name type="common">Flooded gum</name>
    <dbReference type="NCBI Taxonomy" id="71139"/>
    <lineage>
        <taxon>Eukaryota</taxon>
        <taxon>Viridiplantae</taxon>
        <taxon>Streptophyta</taxon>
        <taxon>Embryophyta</taxon>
        <taxon>Tracheophyta</taxon>
        <taxon>Spermatophyta</taxon>
        <taxon>Magnoliopsida</taxon>
        <taxon>eudicotyledons</taxon>
        <taxon>Gunneridae</taxon>
        <taxon>Pentapetalae</taxon>
        <taxon>rosids</taxon>
        <taxon>malvids</taxon>
        <taxon>Myrtales</taxon>
        <taxon>Myrtaceae</taxon>
        <taxon>Myrtoideae</taxon>
        <taxon>Eucalypteae</taxon>
        <taxon>Eucalyptus</taxon>
    </lineage>
</organism>
<dbReference type="InParanoid" id="A0A059AND5"/>
<protein>
    <submittedName>
        <fullName evidence="1">Uncharacterized protein</fullName>
    </submittedName>
</protein>